<dbReference type="EMBL" id="GADI01006301">
    <property type="protein sequence ID" value="JAA67507.1"/>
    <property type="molecule type" value="mRNA"/>
</dbReference>
<evidence type="ECO:0000256" key="1">
    <source>
        <dbReference type="ARBA" id="ARBA00004123"/>
    </source>
</evidence>
<evidence type="ECO:0000256" key="4">
    <source>
        <dbReference type="ARBA" id="ARBA00023015"/>
    </source>
</evidence>
<evidence type="ECO:0000256" key="6">
    <source>
        <dbReference type="ARBA" id="ARBA00023159"/>
    </source>
</evidence>
<evidence type="ECO:0000256" key="2">
    <source>
        <dbReference type="ARBA" id="ARBA00005571"/>
    </source>
</evidence>
<evidence type="ECO:0000256" key="9">
    <source>
        <dbReference type="ARBA" id="ARBA00031964"/>
    </source>
</evidence>
<name>A0A0K8R8M2_IXORI</name>
<dbReference type="GO" id="GO:0016592">
    <property type="term" value="C:mediator complex"/>
    <property type="evidence" value="ECO:0007669"/>
    <property type="project" value="TreeGrafter"/>
</dbReference>
<dbReference type="InterPro" id="IPR021640">
    <property type="entry name" value="Mediator_Med28"/>
</dbReference>
<evidence type="ECO:0000313" key="11">
    <source>
        <dbReference type="EMBL" id="JAA67507.1"/>
    </source>
</evidence>
<keyword evidence="7" id="KW-0804">Transcription</keyword>
<dbReference type="PANTHER" id="PTHR13512:SF2">
    <property type="entry name" value="MEDIATOR OF RNA POLYMERASE II TRANSCRIPTION SUBUNIT 28"/>
    <property type="match status" value="1"/>
</dbReference>
<accession>A0A0K8R8M2</accession>
<comment type="subcellular location">
    <subcellularLocation>
        <location evidence="1">Nucleus</location>
    </subcellularLocation>
</comment>
<feature type="compositionally biased region" description="Low complexity" evidence="10">
    <location>
        <begin position="119"/>
        <end position="138"/>
    </location>
</feature>
<evidence type="ECO:0000256" key="5">
    <source>
        <dbReference type="ARBA" id="ARBA00023054"/>
    </source>
</evidence>
<evidence type="ECO:0000256" key="7">
    <source>
        <dbReference type="ARBA" id="ARBA00023163"/>
    </source>
</evidence>
<dbReference type="PANTHER" id="PTHR13512">
    <property type="entry name" value="MEDIATOR COMPLEX SUBUNIT 28"/>
    <property type="match status" value="1"/>
</dbReference>
<evidence type="ECO:0000256" key="3">
    <source>
        <dbReference type="ARBA" id="ARBA00019683"/>
    </source>
</evidence>
<sequence>MASSSQIVDDFENSFQACLAAVTNPDYFYVRDSEEVKTGVEQTIQRFLDVAKQMECFFLQKRLVLSAQKPEQIVMEDNTELKNELARKEQLLQKYHEKIHFWQSLLNDTNNAPGPPQQQPQMQQQPQLQQQLQQQQPLQQPPQPGNPQVMQPGAPMQQGMPMNGTVQGLPGPLAYLERTTSSIGMPDSRR</sequence>
<organism evidence="11">
    <name type="scientific">Ixodes ricinus</name>
    <name type="common">Common tick</name>
    <name type="synonym">Acarus ricinus</name>
    <dbReference type="NCBI Taxonomy" id="34613"/>
    <lineage>
        <taxon>Eukaryota</taxon>
        <taxon>Metazoa</taxon>
        <taxon>Ecdysozoa</taxon>
        <taxon>Arthropoda</taxon>
        <taxon>Chelicerata</taxon>
        <taxon>Arachnida</taxon>
        <taxon>Acari</taxon>
        <taxon>Parasitiformes</taxon>
        <taxon>Ixodida</taxon>
        <taxon>Ixodoidea</taxon>
        <taxon>Ixodidae</taxon>
        <taxon>Ixodinae</taxon>
        <taxon>Ixodes</taxon>
    </lineage>
</organism>
<comment type="similarity">
    <text evidence="2">Belongs to the Mediator complex subunit 28 family.</text>
</comment>
<proteinExistence type="evidence at transcript level"/>
<protein>
    <recommendedName>
        <fullName evidence="3">Mediator of RNA polymerase II transcription subunit 28</fullName>
    </recommendedName>
    <alternativeName>
        <fullName evidence="9">Mediator complex subunit 28</fullName>
    </alternativeName>
</protein>
<dbReference type="AlphaFoldDB" id="A0A0K8R8M2"/>
<evidence type="ECO:0000256" key="8">
    <source>
        <dbReference type="ARBA" id="ARBA00023242"/>
    </source>
</evidence>
<keyword evidence="5" id="KW-0175">Coiled coil</keyword>
<evidence type="ECO:0000256" key="10">
    <source>
        <dbReference type="SAM" id="MobiDB-lite"/>
    </source>
</evidence>
<keyword evidence="8" id="KW-0539">Nucleus</keyword>
<feature type="region of interest" description="Disordered" evidence="10">
    <location>
        <begin position="106"/>
        <end position="190"/>
    </location>
</feature>
<keyword evidence="6" id="KW-0010">Activator</keyword>
<reference evidence="11" key="1">
    <citation type="submission" date="2012-12" db="EMBL/GenBank/DDBJ databases">
        <title>Identification and characterization of a phenylalanine ammonia-lyase gene family in Isatis indigotica Fort.</title>
        <authorList>
            <person name="Liu Q."/>
            <person name="Chen J."/>
            <person name="Zhou X."/>
            <person name="Di P."/>
            <person name="Xiao Y."/>
            <person name="Xuan H."/>
            <person name="Zhang L."/>
            <person name="Chen W."/>
        </authorList>
    </citation>
    <scope>NUCLEOTIDE SEQUENCE</scope>
    <source>
        <tissue evidence="11">Salivary gland</tissue>
    </source>
</reference>
<keyword evidence="4" id="KW-0805">Transcription regulation</keyword>
<dbReference type="Pfam" id="PF11594">
    <property type="entry name" value="Med28"/>
    <property type="match status" value="1"/>
</dbReference>